<dbReference type="Proteomes" id="UP001159363">
    <property type="component" value="Chromosome 4"/>
</dbReference>
<dbReference type="EMBL" id="JARBHB010000005">
    <property type="protein sequence ID" value="KAJ8884098.1"/>
    <property type="molecule type" value="Genomic_DNA"/>
</dbReference>
<accession>A0ABQ9HIE3</accession>
<protein>
    <submittedName>
        <fullName evidence="1">Uncharacterized protein</fullName>
    </submittedName>
</protein>
<keyword evidence="2" id="KW-1185">Reference proteome</keyword>
<sequence length="180" mass="20184">MAEGVGWLHGLRKEELINFLMDSVMSFLLEATMVDLRRTAVHSSKLRHVVEEAGSVSGYSLSNKLSFQSIQNSPLLFLVEPRAVLIFIAVAKIIDLHYCDDKTLLCALSVKCEVYVLQLIINEINCSDELPEEEIVNIVLENSAPYVHTLCALTVSLMNYFRDPGTCDRNGRAACHRSRI</sequence>
<evidence type="ECO:0000313" key="1">
    <source>
        <dbReference type="EMBL" id="KAJ8884098.1"/>
    </source>
</evidence>
<proteinExistence type="predicted"/>
<name>A0ABQ9HIE3_9NEOP</name>
<organism evidence="1 2">
    <name type="scientific">Dryococelus australis</name>
    <dbReference type="NCBI Taxonomy" id="614101"/>
    <lineage>
        <taxon>Eukaryota</taxon>
        <taxon>Metazoa</taxon>
        <taxon>Ecdysozoa</taxon>
        <taxon>Arthropoda</taxon>
        <taxon>Hexapoda</taxon>
        <taxon>Insecta</taxon>
        <taxon>Pterygota</taxon>
        <taxon>Neoptera</taxon>
        <taxon>Polyneoptera</taxon>
        <taxon>Phasmatodea</taxon>
        <taxon>Verophasmatodea</taxon>
        <taxon>Anareolatae</taxon>
        <taxon>Phasmatidae</taxon>
        <taxon>Eurycanthinae</taxon>
        <taxon>Dryococelus</taxon>
    </lineage>
</organism>
<evidence type="ECO:0000313" key="2">
    <source>
        <dbReference type="Proteomes" id="UP001159363"/>
    </source>
</evidence>
<comment type="caution">
    <text evidence="1">The sequence shown here is derived from an EMBL/GenBank/DDBJ whole genome shotgun (WGS) entry which is preliminary data.</text>
</comment>
<gene>
    <name evidence="1" type="ORF">PR048_015955</name>
</gene>
<reference evidence="1 2" key="1">
    <citation type="submission" date="2023-02" db="EMBL/GenBank/DDBJ databases">
        <title>LHISI_Scaffold_Assembly.</title>
        <authorList>
            <person name="Stuart O.P."/>
            <person name="Cleave R."/>
            <person name="Magrath M.J.L."/>
            <person name="Mikheyev A.S."/>
        </authorList>
    </citation>
    <scope>NUCLEOTIDE SEQUENCE [LARGE SCALE GENOMIC DNA]</scope>
    <source>
        <strain evidence="1">Daus_M_001</strain>
        <tissue evidence="1">Leg muscle</tissue>
    </source>
</reference>